<proteinExistence type="predicted"/>
<feature type="chain" id="PRO_5015513175" evidence="2">
    <location>
        <begin position="19"/>
        <end position="931"/>
    </location>
</feature>
<dbReference type="SUPFAM" id="SSF51445">
    <property type="entry name" value="(Trans)glycosidases"/>
    <property type="match status" value="1"/>
</dbReference>
<keyword evidence="2" id="KW-0732">Signal</keyword>
<protein>
    <submittedName>
        <fullName evidence="4">Alpha-galactosidase-like protein</fullName>
    </submittedName>
</protein>
<feature type="signal peptide" evidence="2">
    <location>
        <begin position="1"/>
        <end position="18"/>
    </location>
</feature>
<dbReference type="InterPro" id="IPR017853">
    <property type="entry name" value="GH"/>
</dbReference>
<organism evidence="4 5">
    <name type="scientific">Victivallis vadensis</name>
    <dbReference type="NCBI Taxonomy" id="172901"/>
    <lineage>
        <taxon>Bacteria</taxon>
        <taxon>Pseudomonadati</taxon>
        <taxon>Lentisphaerota</taxon>
        <taxon>Lentisphaeria</taxon>
        <taxon>Victivallales</taxon>
        <taxon>Victivallaceae</taxon>
        <taxon>Victivallis</taxon>
    </lineage>
</organism>
<dbReference type="InterPro" id="IPR018905">
    <property type="entry name" value="A-galactase_NEW3"/>
</dbReference>
<feature type="compositionally biased region" description="Basic and acidic residues" evidence="1">
    <location>
        <begin position="915"/>
        <end position="925"/>
    </location>
</feature>
<dbReference type="Pfam" id="PF10633">
    <property type="entry name" value="NPCBM_assoc"/>
    <property type="match status" value="1"/>
</dbReference>
<sequence length="931" mass="105488">MHKFAFLFIIFAVFCGNAAEPKFYQGKDYQLDYSRSIAVSIRQPDGTFAPFLSRISFDAADKDWNFFFRTGGFQAVETERRPECDVIRFEYRFTGPQAGRVALTGVIEAYPEWLKISFDGRYRGDMKEIFRQRLIFSYPREELRLLGSAADNGPEGGSCGLRLESDPPLQLSYNRKQKNSSTRLEWPGKDGEHRLNLVLALTPYCGRPPVFSRLSKQPVQARFEFQRYCNVILDGDRREAVFRLLNRTGRPLKLDTRFEIRDHRGEPVASPALKLAAEPGKATEQAVPLPVDRYGYFELRLDLPDAAPLRQSFCILPPTERKFKKGSIFGGILYPWNRKTVEKLDLMEWIGMSMIRRAWPVLPEGAAMPALPESGVYTPEQAAAYLREQAVRQLEPVPSAAESLRMPPGTFRLTEAANEVNARRLPVDFAEEMKIEYVKLKQHDPALQVGSSGIAGVDIHWLEEFQQNGAWDYMDALFVHLHCFPRAPEVNNTMTREFWLHDRVTLLRGLMDRFGAKPVYDSENGYLTRYPDRRVEKYPLRSVSESGIAAAFMVRSYLQALAYGLSNKMWFTVDSYGGFGITEYGQPRPAYPAYAAMTRLLDGARYAGELLSPGRISNAMDRDAEFSRSWFGQATPGLEKELLAADRETVESSRNPELKPYVYIRAFRTPENRPLLACWATLYRQKVEAEAIDTPAWQDQKPGTSLLWNGFPAEREPEPLPVRFRVGVPEVEVADLMGNRRKVRTDNGFLTLRLDDYPQFVLGAAPELLREAEHFSLNLFPAEFQPNDKWKTLIQAVLPAEKKHPARKSVFDKPNLSATLKAGEPYPVHLRLTNLGSETERGTASLQLPENWKCEPQSIPFTIAPGEEKKIVATFHVTPSGESAKAQITGVVASARQGRIADSVMNVGVSSSQNDSRKDMIDKPKKGQTRY</sequence>
<evidence type="ECO:0000256" key="2">
    <source>
        <dbReference type="SAM" id="SignalP"/>
    </source>
</evidence>
<keyword evidence="5" id="KW-1185">Reference proteome</keyword>
<feature type="domain" description="Alpha-galactosidase NEW3" evidence="3">
    <location>
        <begin position="821"/>
        <end position="884"/>
    </location>
</feature>
<dbReference type="RefSeq" id="WP_165832818.1">
    <property type="nucleotide sequence ID" value="NZ_CABMMC010000008.1"/>
</dbReference>
<dbReference type="AlphaFoldDB" id="A0A2U1B901"/>
<evidence type="ECO:0000259" key="3">
    <source>
        <dbReference type="Pfam" id="PF10633"/>
    </source>
</evidence>
<accession>A0A2U1B901</accession>
<feature type="region of interest" description="Disordered" evidence="1">
    <location>
        <begin position="906"/>
        <end position="931"/>
    </location>
</feature>
<evidence type="ECO:0000313" key="4">
    <source>
        <dbReference type="EMBL" id="PVY45007.1"/>
    </source>
</evidence>
<comment type="caution">
    <text evidence="4">The sequence shown here is derived from an EMBL/GenBank/DDBJ whole genome shotgun (WGS) entry which is preliminary data.</text>
</comment>
<dbReference type="Proteomes" id="UP000245959">
    <property type="component" value="Unassembled WGS sequence"/>
</dbReference>
<gene>
    <name evidence="4" type="ORF">C8D82_104152</name>
</gene>
<dbReference type="Gene3D" id="3.20.20.80">
    <property type="entry name" value="Glycosidases"/>
    <property type="match status" value="1"/>
</dbReference>
<reference evidence="4 5" key="1">
    <citation type="submission" date="2018-04" db="EMBL/GenBank/DDBJ databases">
        <title>Genomic Encyclopedia of Type Strains, Phase IV (KMG-IV): sequencing the most valuable type-strain genomes for metagenomic binning, comparative biology and taxonomic classification.</title>
        <authorList>
            <person name="Goeker M."/>
        </authorList>
    </citation>
    <scope>NUCLEOTIDE SEQUENCE [LARGE SCALE GENOMIC DNA]</scope>
    <source>
        <strain evidence="4 5">DSM 14823</strain>
    </source>
</reference>
<dbReference type="GeneID" id="78294319"/>
<dbReference type="EMBL" id="QEKH01000004">
    <property type="protein sequence ID" value="PVY45007.1"/>
    <property type="molecule type" value="Genomic_DNA"/>
</dbReference>
<evidence type="ECO:0000256" key="1">
    <source>
        <dbReference type="SAM" id="MobiDB-lite"/>
    </source>
</evidence>
<evidence type="ECO:0000313" key="5">
    <source>
        <dbReference type="Proteomes" id="UP000245959"/>
    </source>
</evidence>
<name>A0A2U1B901_9BACT</name>